<dbReference type="Proteomes" id="UP000449710">
    <property type="component" value="Unassembled WGS sequence"/>
</dbReference>
<reference evidence="3 4" key="1">
    <citation type="submission" date="2019-04" db="EMBL/GenBank/DDBJ databases">
        <title>Isachenkonia alkalipeptolytica gen. nov. sp. nov. a new anaerobic, alkiliphilic organothrophic bacterium capable to reduce synthesized ferrihydrite isolated from a soda lake.</title>
        <authorList>
            <person name="Toshchakov S.V."/>
            <person name="Zavarzina D.G."/>
            <person name="Zhilina T.N."/>
            <person name="Kostrikina N.A."/>
            <person name="Kublanov I.V."/>
        </authorList>
    </citation>
    <scope>NUCLEOTIDE SEQUENCE [LARGE SCALE GENOMIC DNA]</scope>
    <source>
        <strain evidence="3 4">Z-1701</strain>
    </source>
</reference>
<protein>
    <submittedName>
        <fullName evidence="3">ArsA family ATPase</fullName>
    </submittedName>
</protein>
<feature type="domain" description="ArsA/GET3 Anion-transporting ATPase-like" evidence="2">
    <location>
        <begin position="16"/>
        <end position="296"/>
    </location>
</feature>
<comment type="similarity">
    <text evidence="1">Belongs to the arsA ATPase family.</text>
</comment>
<dbReference type="Gene3D" id="3.40.50.300">
    <property type="entry name" value="P-loop containing nucleotide triphosphate hydrolases"/>
    <property type="match status" value="1"/>
</dbReference>
<dbReference type="EMBL" id="SUMG01000001">
    <property type="protein sequence ID" value="NBG87180.1"/>
    <property type="molecule type" value="Genomic_DNA"/>
</dbReference>
<dbReference type="PANTHER" id="PTHR10803">
    <property type="entry name" value="ARSENICAL PUMP-DRIVING ATPASE ARSENITE-TRANSLOCATING ATPASE"/>
    <property type="match status" value="1"/>
</dbReference>
<dbReference type="AlphaFoldDB" id="A0AA44BDJ4"/>
<dbReference type="NCBIfam" id="TIGR00345">
    <property type="entry name" value="GET3_arsA_TRC40"/>
    <property type="match status" value="1"/>
</dbReference>
<dbReference type="SUPFAM" id="SSF52540">
    <property type="entry name" value="P-loop containing nucleoside triphosphate hydrolases"/>
    <property type="match status" value="1"/>
</dbReference>
<dbReference type="InterPro" id="IPR025723">
    <property type="entry name" value="ArsA/GET3_ATPase-like"/>
</dbReference>
<name>A0AA44BDJ4_9CLOT</name>
<dbReference type="InterPro" id="IPR027417">
    <property type="entry name" value="P-loop_NTPase"/>
</dbReference>
<organism evidence="3 4">
    <name type="scientific">Isachenkonia alkalipeptolytica</name>
    <dbReference type="NCBI Taxonomy" id="2565777"/>
    <lineage>
        <taxon>Bacteria</taxon>
        <taxon>Bacillati</taxon>
        <taxon>Bacillota</taxon>
        <taxon>Clostridia</taxon>
        <taxon>Eubacteriales</taxon>
        <taxon>Clostridiaceae</taxon>
        <taxon>Isachenkonia</taxon>
    </lineage>
</organism>
<keyword evidence="4" id="KW-1185">Reference proteome</keyword>
<accession>A0AA44BDJ4</accession>
<evidence type="ECO:0000256" key="1">
    <source>
        <dbReference type="ARBA" id="ARBA00011040"/>
    </source>
</evidence>
<dbReference type="PANTHER" id="PTHR10803:SF3">
    <property type="entry name" value="ATPASE GET3"/>
    <property type="match status" value="1"/>
</dbReference>
<evidence type="ECO:0000259" key="2">
    <source>
        <dbReference type="Pfam" id="PF02374"/>
    </source>
</evidence>
<evidence type="ECO:0000313" key="3">
    <source>
        <dbReference type="EMBL" id="NBG87180.1"/>
    </source>
</evidence>
<comment type="caution">
    <text evidence="3">The sequence shown here is derived from an EMBL/GenBank/DDBJ whole genome shotgun (WGS) entry which is preliminary data.</text>
</comment>
<sequence>MNLNHKILYPVKGQQKNIFFSGKGGVGKTSMACITAVETAKKGFRTLLLTTDPASHIGNVLDCPITDEITNVHNQENLYAVKIDQKKATEEYKEQVLQDARDKFDQTTIMAMEEELDSPCTEEMASFQKFVDYAGGSDYEVIVVDTAPTGHTLRLLELPMDWSKQIQMKAGVSTEISKEDQIQKDRFDRVINMMKNPEQTTFSFVMYPEKTPIAEAYRASEELKTLGISTQLAVGNLVIPEEHAITPFFKNRREMQLNYLEEMKETFPESAHLEVPMYGEEIKGLYMLKEIGEKIFK</sequence>
<dbReference type="InterPro" id="IPR016300">
    <property type="entry name" value="ATPase_ArsA/GET3"/>
</dbReference>
<proteinExistence type="inferred from homology"/>
<dbReference type="CDD" id="cd02035">
    <property type="entry name" value="ArsA"/>
    <property type="match status" value="1"/>
</dbReference>
<dbReference type="GO" id="GO:0016887">
    <property type="term" value="F:ATP hydrolysis activity"/>
    <property type="evidence" value="ECO:0007669"/>
    <property type="project" value="InterPro"/>
</dbReference>
<dbReference type="GO" id="GO:0005524">
    <property type="term" value="F:ATP binding"/>
    <property type="evidence" value="ECO:0007669"/>
    <property type="project" value="InterPro"/>
</dbReference>
<dbReference type="Pfam" id="PF02374">
    <property type="entry name" value="ArsA_ATPase"/>
    <property type="match status" value="1"/>
</dbReference>
<evidence type="ECO:0000313" key="4">
    <source>
        <dbReference type="Proteomes" id="UP000449710"/>
    </source>
</evidence>
<dbReference type="RefSeq" id="WP_160718472.1">
    <property type="nucleotide sequence ID" value="NZ_SUMG01000001.1"/>
</dbReference>
<gene>
    <name evidence="3" type="ORF">ISALK_01570</name>
</gene>